<accession>A0A2M7XE70</accession>
<dbReference type="AlphaFoldDB" id="A0A2M7XE70"/>
<name>A0A2M7XE70_9BACT</name>
<dbReference type="SUPFAM" id="SSF52540">
    <property type="entry name" value="P-loop containing nucleoside triphosphate hydrolases"/>
    <property type="match status" value="1"/>
</dbReference>
<reference evidence="3" key="1">
    <citation type="submission" date="2017-09" db="EMBL/GenBank/DDBJ databases">
        <title>Depth-based differentiation of microbial function through sediment-hosted aquifers and enrichment of novel symbionts in the deep terrestrial subsurface.</title>
        <authorList>
            <person name="Probst A.J."/>
            <person name="Ladd B."/>
            <person name="Jarett J.K."/>
            <person name="Geller-Mcgrath D.E."/>
            <person name="Sieber C.M.K."/>
            <person name="Emerson J.B."/>
            <person name="Anantharaman K."/>
            <person name="Thomas B.C."/>
            <person name="Malmstrom R."/>
            <person name="Stieglmeier M."/>
            <person name="Klingl A."/>
            <person name="Woyke T."/>
            <person name="Ryan C.M."/>
            <person name="Banfield J.F."/>
        </authorList>
    </citation>
    <scope>NUCLEOTIDE SEQUENCE [LARGE SCALE GENOMIC DNA]</scope>
</reference>
<feature type="domain" description="Phosphoribulokinase/uridine kinase" evidence="1">
    <location>
        <begin position="5"/>
        <end position="139"/>
    </location>
</feature>
<sequence length="199" mass="22704">MQPYLIGVAGPSGAGKSVFCKFIQANLKGVSRLKLDDFFKDIEDVPKIGNAVNWDHPDSIKWDKLISAVKSLKSNKYALVPNYSKKENRQVGEKCVFPSNIILIDGYISLAVPELRELLDLKIYLNLSEHTLLKRRRERQPDVVDEYLYNIMLPISRTYIVPSSIYADYVINAELSLQNVYSEGTGIIQNYYLKRCPVK</sequence>
<proteinExistence type="predicted"/>
<comment type="caution">
    <text evidence="2">The sequence shown here is derived from an EMBL/GenBank/DDBJ whole genome shotgun (WGS) entry which is preliminary data.</text>
</comment>
<protein>
    <recommendedName>
        <fullName evidence="1">Phosphoribulokinase/uridine kinase domain-containing protein</fullName>
    </recommendedName>
</protein>
<dbReference type="EMBL" id="PFWT01000015">
    <property type="protein sequence ID" value="PJA46180.1"/>
    <property type="molecule type" value="Genomic_DNA"/>
</dbReference>
<dbReference type="GO" id="GO:0005524">
    <property type="term" value="F:ATP binding"/>
    <property type="evidence" value="ECO:0007669"/>
    <property type="project" value="InterPro"/>
</dbReference>
<evidence type="ECO:0000313" key="2">
    <source>
        <dbReference type="EMBL" id="PJA46180.1"/>
    </source>
</evidence>
<gene>
    <name evidence="2" type="ORF">CO173_03500</name>
</gene>
<dbReference type="InterPro" id="IPR027417">
    <property type="entry name" value="P-loop_NTPase"/>
</dbReference>
<dbReference type="GO" id="GO:0016301">
    <property type="term" value="F:kinase activity"/>
    <property type="evidence" value="ECO:0007669"/>
    <property type="project" value="InterPro"/>
</dbReference>
<dbReference type="Pfam" id="PF00485">
    <property type="entry name" value="PRK"/>
    <property type="match status" value="1"/>
</dbReference>
<dbReference type="InterPro" id="IPR006083">
    <property type="entry name" value="PRK/URK"/>
</dbReference>
<evidence type="ECO:0000313" key="3">
    <source>
        <dbReference type="Proteomes" id="UP000231263"/>
    </source>
</evidence>
<organism evidence="2 3">
    <name type="scientific">Candidatus Uhrbacteria bacterium CG_4_9_14_3_um_filter_41_35</name>
    <dbReference type="NCBI Taxonomy" id="1975034"/>
    <lineage>
        <taxon>Bacteria</taxon>
        <taxon>Candidatus Uhriibacteriota</taxon>
    </lineage>
</organism>
<dbReference type="Proteomes" id="UP000231263">
    <property type="component" value="Unassembled WGS sequence"/>
</dbReference>
<evidence type="ECO:0000259" key="1">
    <source>
        <dbReference type="Pfam" id="PF00485"/>
    </source>
</evidence>
<dbReference type="Gene3D" id="3.40.50.300">
    <property type="entry name" value="P-loop containing nucleotide triphosphate hydrolases"/>
    <property type="match status" value="1"/>
</dbReference>
<dbReference type="PRINTS" id="PR00988">
    <property type="entry name" value="URIDINKINASE"/>
</dbReference>
<dbReference type="PANTHER" id="PTHR10285">
    <property type="entry name" value="URIDINE KINASE"/>
    <property type="match status" value="1"/>
</dbReference>